<gene>
    <name evidence="1" type="ORF">AB0I59_20815</name>
</gene>
<dbReference type="RefSeq" id="WP_358135020.1">
    <property type="nucleotide sequence ID" value="NZ_JBFALK010000011.1"/>
</dbReference>
<comment type="caution">
    <text evidence="1">The sequence shown here is derived from an EMBL/GenBank/DDBJ whole genome shotgun (WGS) entry which is preliminary data.</text>
</comment>
<sequence>MIADHLLDGYARLRKALAGVPPRTRTGDTVREMESAVRWLTSSEAVGDRLDLVSRQMRRRPSEEEPPGVRAARAQLVHHPLLSLEARVRRADAMSRGASAKPERDLRTSDWAKPLRGNGVAFQLLEDAVIRLRNGGVDPYDVSCGLLERLCLDLPTARRMLRDSLDRLRALRPGFYAANVAGYLGQETLLPGSTSQQGPEELFMLGEEKDAARRTLGKLLTGGPVTTRPTRARGRYQDLLARICADVPPSGTEFVAWITRELGTTTTAAERFVRRLVRLVALADPDWVADQCHAAGTNRA</sequence>
<dbReference type="Proteomes" id="UP001551675">
    <property type="component" value="Unassembled WGS sequence"/>
</dbReference>
<dbReference type="EMBL" id="JBFALK010000011">
    <property type="protein sequence ID" value="MEV0971078.1"/>
    <property type="molecule type" value="Genomic_DNA"/>
</dbReference>
<accession>A0ABV3GHH4</accession>
<reference evidence="1 2" key="1">
    <citation type="submission" date="2024-06" db="EMBL/GenBank/DDBJ databases">
        <title>The Natural Products Discovery Center: Release of the First 8490 Sequenced Strains for Exploring Actinobacteria Biosynthetic Diversity.</title>
        <authorList>
            <person name="Kalkreuter E."/>
            <person name="Kautsar S.A."/>
            <person name="Yang D."/>
            <person name="Bader C.D."/>
            <person name="Teijaro C.N."/>
            <person name="Fluegel L."/>
            <person name="Davis C.M."/>
            <person name="Simpson J.R."/>
            <person name="Lauterbach L."/>
            <person name="Steele A.D."/>
            <person name="Gui C."/>
            <person name="Meng S."/>
            <person name="Li G."/>
            <person name="Viehrig K."/>
            <person name="Ye F."/>
            <person name="Su P."/>
            <person name="Kiefer A.F."/>
            <person name="Nichols A."/>
            <person name="Cepeda A.J."/>
            <person name="Yan W."/>
            <person name="Fan B."/>
            <person name="Jiang Y."/>
            <person name="Adhikari A."/>
            <person name="Zheng C.-J."/>
            <person name="Schuster L."/>
            <person name="Cowan T.M."/>
            <person name="Smanski M.J."/>
            <person name="Chevrette M.G."/>
            <person name="De Carvalho L.P.S."/>
            <person name="Shen B."/>
        </authorList>
    </citation>
    <scope>NUCLEOTIDE SEQUENCE [LARGE SCALE GENOMIC DNA]</scope>
    <source>
        <strain evidence="1 2">NPDC050100</strain>
    </source>
</reference>
<keyword evidence="2" id="KW-1185">Reference proteome</keyword>
<protein>
    <submittedName>
        <fullName evidence="1">Uncharacterized protein</fullName>
    </submittedName>
</protein>
<organism evidence="1 2">
    <name type="scientific">Microtetraspora glauca</name>
    <dbReference type="NCBI Taxonomy" id="1996"/>
    <lineage>
        <taxon>Bacteria</taxon>
        <taxon>Bacillati</taxon>
        <taxon>Actinomycetota</taxon>
        <taxon>Actinomycetes</taxon>
        <taxon>Streptosporangiales</taxon>
        <taxon>Streptosporangiaceae</taxon>
        <taxon>Microtetraspora</taxon>
    </lineage>
</organism>
<name>A0ABV3GHH4_MICGL</name>
<proteinExistence type="predicted"/>
<evidence type="ECO:0000313" key="2">
    <source>
        <dbReference type="Proteomes" id="UP001551675"/>
    </source>
</evidence>
<evidence type="ECO:0000313" key="1">
    <source>
        <dbReference type="EMBL" id="MEV0971078.1"/>
    </source>
</evidence>